<dbReference type="SMART" id="SM00279">
    <property type="entry name" value="HhH2"/>
    <property type="match status" value="1"/>
</dbReference>
<gene>
    <name evidence="17 21" type="primary">polA</name>
    <name evidence="21" type="ORF">ACFQGP_08770</name>
</gene>
<dbReference type="SUPFAM" id="SSF47807">
    <property type="entry name" value="5' to 3' exonuclease, C-terminal subdomain"/>
    <property type="match status" value="1"/>
</dbReference>
<evidence type="ECO:0000259" key="18">
    <source>
        <dbReference type="SMART" id="SM00474"/>
    </source>
</evidence>
<dbReference type="PANTHER" id="PTHR10133">
    <property type="entry name" value="DNA POLYMERASE I"/>
    <property type="match status" value="1"/>
</dbReference>
<dbReference type="Gene3D" id="1.20.1060.10">
    <property type="entry name" value="Taq DNA Polymerase, Chain T, domain 4"/>
    <property type="match status" value="1"/>
</dbReference>
<dbReference type="InterPro" id="IPR012337">
    <property type="entry name" value="RNaseH-like_sf"/>
</dbReference>
<evidence type="ECO:0000256" key="4">
    <source>
        <dbReference type="ARBA" id="ARBA00020311"/>
    </source>
</evidence>
<comment type="catalytic activity">
    <reaction evidence="15 17">
        <text>DNA(n) + a 2'-deoxyribonucleoside 5'-triphosphate = DNA(n+1) + diphosphate</text>
        <dbReference type="Rhea" id="RHEA:22508"/>
        <dbReference type="Rhea" id="RHEA-COMP:17339"/>
        <dbReference type="Rhea" id="RHEA-COMP:17340"/>
        <dbReference type="ChEBI" id="CHEBI:33019"/>
        <dbReference type="ChEBI" id="CHEBI:61560"/>
        <dbReference type="ChEBI" id="CHEBI:173112"/>
        <dbReference type="EC" id="2.7.7.7"/>
    </reaction>
</comment>
<dbReference type="Pfam" id="PF02739">
    <property type="entry name" value="5_3_exonuc_N"/>
    <property type="match status" value="1"/>
</dbReference>
<dbReference type="CDD" id="cd09898">
    <property type="entry name" value="H3TH_53EXO"/>
    <property type="match status" value="1"/>
</dbReference>
<protein>
    <recommendedName>
        <fullName evidence="4 16">DNA polymerase I</fullName>
        <ecNumber evidence="3 16">2.7.7.7</ecNumber>
    </recommendedName>
</protein>
<dbReference type="SUPFAM" id="SSF88723">
    <property type="entry name" value="PIN domain-like"/>
    <property type="match status" value="1"/>
</dbReference>
<keyword evidence="22" id="KW-1185">Reference proteome</keyword>
<dbReference type="Gene3D" id="3.30.420.10">
    <property type="entry name" value="Ribonuclease H-like superfamily/Ribonuclease H"/>
    <property type="match status" value="1"/>
</dbReference>
<dbReference type="PRINTS" id="PR00868">
    <property type="entry name" value="DNAPOLI"/>
</dbReference>
<keyword evidence="7 17" id="KW-0235">DNA replication</keyword>
<dbReference type="InterPro" id="IPR002562">
    <property type="entry name" value="3'-5'_exonuclease_dom"/>
</dbReference>
<dbReference type="InterPro" id="IPR036279">
    <property type="entry name" value="5-3_exonuclease_C_sf"/>
</dbReference>
<dbReference type="Gene3D" id="1.10.150.20">
    <property type="entry name" value="5' to 3' exonuclease, C-terminal subdomain"/>
    <property type="match status" value="2"/>
</dbReference>
<comment type="subunit">
    <text evidence="2 17">Single-chain monomer with multiple functions.</text>
</comment>
<dbReference type="Gene3D" id="3.30.70.370">
    <property type="match status" value="1"/>
</dbReference>
<evidence type="ECO:0000256" key="11">
    <source>
        <dbReference type="ARBA" id="ARBA00022839"/>
    </source>
</evidence>
<keyword evidence="6 17" id="KW-0548">Nucleotidyltransferase</keyword>
<keyword evidence="11" id="KW-0269">Exonuclease</keyword>
<evidence type="ECO:0000256" key="3">
    <source>
        <dbReference type="ARBA" id="ARBA00012417"/>
    </source>
</evidence>
<dbReference type="PANTHER" id="PTHR10133:SF27">
    <property type="entry name" value="DNA POLYMERASE NU"/>
    <property type="match status" value="1"/>
</dbReference>
<dbReference type="Pfam" id="PF01367">
    <property type="entry name" value="5_3_exonuc"/>
    <property type="match status" value="1"/>
</dbReference>
<dbReference type="Pfam" id="PF00476">
    <property type="entry name" value="DNA_pol_A"/>
    <property type="match status" value="1"/>
</dbReference>
<dbReference type="EMBL" id="JBHSSL010000050">
    <property type="protein sequence ID" value="MFC6170666.1"/>
    <property type="molecule type" value="Genomic_DNA"/>
</dbReference>
<evidence type="ECO:0000256" key="12">
    <source>
        <dbReference type="ARBA" id="ARBA00022932"/>
    </source>
</evidence>
<evidence type="ECO:0000256" key="16">
    <source>
        <dbReference type="NCBIfam" id="TIGR00593"/>
    </source>
</evidence>
<accession>A0ABW1RCS2</accession>
<dbReference type="InterPro" id="IPR054690">
    <property type="entry name" value="DNA_polI_exonuclease"/>
</dbReference>
<evidence type="ECO:0000256" key="10">
    <source>
        <dbReference type="ARBA" id="ARBA00022801"/>
    </source>
</evidence>
<dbReference type="Pfam" id="PF22619">
    <property type="entry name" value="DNA_polI_exo1"/>
    <property type="match status" value="1"/>
</dbReference>
<proteinExistence type="inferred from homology"/>
<dbReference type="InterPro" id="IPR020045">
    <property type="entry name" value="DNA_polI_H3TH"/>
</dbReference>
<feature type="domain" description="5'-3' exonuclease" evidence="19">
    <location>
        <begin position="5"/>
        <end position="268"/>
    </location>
</feature>
<organism evidence="21 22">
    <name type="scientific">Loigolactobacillus jiayinensis</name>
    <dbReference type="NCBI Taxonomy" id="2486016"/>
    <lineage>
        <taxon>Bacteria</taxon>
        <taxon>Bacillati</taxon>
        <taxon>Bacillota</taxon>
        <taxon>Bacilli</taxon>
        <taxon>Lactobacillales</taxon>
        <taxon>Lactobacillaceae</taxon>
        <taxon>Loigolactobacillus</taxon>
    </lineage>
</organism>
<dbReference type="PROSITE" id="PS00447">
    <property type="entry name" value="DNA_POLYMERASE_A"/>
    <property type="match status" value="1"/>
</dbReference>
<evidence type="ECO:0000256" key="17">
    <source>
        <dbReference type="RuleBase" id="RU004460"/>
    </source>
</evidence>
<dbReference type="Gene3D" id="3.40.50.1010">
    <property type="entry name" value="5'-nuclease"/>
    <property type="match status" value="1"/>
</dbReference>
<keyword evidence="12 17" id="KW-0239">DNA-directed DNA polymerase</keyword>
<dbReference type="InterPro" id="IPR043502">
    <property type="entry name" value="DNA/RNA_pol_sf"/>
</dbReference>
<dbReference type="CDD" id="cd06140">
    <property type="entry name" value="DNA_polA_I_Bacillus_like_exo"/>
    <property type="match status" value="1"/>
</dbReference>
<dbReference type="NCBIfam" id="NF004397">
    <property type="entry name" value="PRK05755.1"/>
    <property type="match status" value="1"/>
</dbReference>
<dbReference type="EC" id="2.7.7.7" evidence="3 16"/>
<dbReference type="NCBIfam" id="TIGR00593">
    <property type="entry name" value="pola"/>
    <property type="match status" value="1"/>
</dbReference>
<dbReference type="InterPro" id="IPR008918">
    <property type="entry name" value="HhH2"/>
</dbReference>
<dbReference type="InterPro" id="IPR001098">
    <property type="entry name" value="DNA-dir_DNA_pol_A_palm_dom"/>
</dbReference>
<evidence type="ECO:0000256" key="7">
    <source>
        <dbReference type="ARBA" id="ARBA00022705"/>
    </source>
</evidence>
<evidence type="ECO:0000256" key="1">
    <source>
        <dbReference type="ARBA" id="ARBA00007705"/>
    </source>
</evidence>
<dbReference type="SMART" id="SM00474">
    <property type="entry name" value="35EXOc"/>
    <property type="match status" value="1"/>
</dbReference>
<evidence type="ECO:0000256" key="6">
    <source>
        <dbReference type="ARBA" id="ARBA00022695"/>
    </source>
</evidence>
<dbReference type="Proteomes" id="UP001596289">
    <property type="component" value="Unassembled WGS sequence"/>
</dbReference>
<dbReference type="InterPro" id="IPR020046">
    <property type="entry name" value="5-3_exonucl_a-hlix_arch_N"/>
</dbReference>
<evidence type="ECO:0000259" key="19">
    <source>
        <dbReference type="SMART" id="SM00475"/>
    </source>
</evidence>
<dbReference type="SMART" id="SM00482">
    <property type="entry name" value="POLAc"/>
    <property type="match status" value="1"/>
</dbReference>
<evidence type="ECO:0000313" key="21">
    <source>
        <dbReference type="EMBL" id="MFC6170666.1"/>
    </source>
</evidence>
<evidence type="ECO:0000256" key="15">
    <source>
        <dbReference type="ARBA" id="ARBA00049244"/>
    </source>
</evidence>
<evidence type="ECO:0000256" key="14">
    <source>
        <dbReference type="ARBA" id="ARBA00023204"/>
    </source>
</evidence>
<keyword evidence="5 17" id="KW-0808">Transferase</keyword>
<evidence type="ECO:0000313" key="22">
    <source>
        <dbReference type="Proteomes" id="UP001596289"/>
    </source>
</evidence>
<dbReference type="CDD" id="cd08637">
    <property type="entry name" value="DNA_pol_A_pol_I_C"/>
    <property type="match status" value="1"/>
</dbReference>
<dbReference type="SUPFAM" id="SSF56672">
    <property type="entry name" value="DNA/RNA polymerases"/>
    <property type="match status" value="1"/>
</dbReference>
<dbReference type="SMART" id="SM00475">
    <property type="entry name" value="53EXOc"/>
    <property type="match status" value="1"/>
</dbReference>
<dbReference type="InterPro" id="IPR018320">
    <property type="entry name" value="DNA_polymerase_1"/>
</dbReference>
<dbReference type="InterPro" id="IPR029060">
    <property type="entry name" value="PIN-like_dom_sf"/>
</dbReference>
<dbReference type="CDD" id="cd09859">
    <property type="entry name" value="PIN_53EXO"/>
    <property type="match status" value="1"/>
</dbReference>
<dbReference type="SUPFAM" id="SSF53098">
    <property type="entry name" value="Ribonuclease H-like"/>
    <property type="match status" value="1"/>
</dbReference>
<reference evidence="22" key="1">
    <citation type="journal article" date="2019" name="Int. J. Syst. Evol. Microbiol.">
        <title>The Global Catalogue of Microorganisms (GCM) 10K type strain sequencing project: providing services to taxonomists for standard genome sequencing and annotation.</title>
        <authorList>
            <consortium name="The Broad Institute Genomics Platform"/>
            <consortium name="The Broad Institute Genome Sequencing Center for Infectious Disease"/>
            <person name="Wu L."/>
            <person name="Ma J."/>
        </authorList>
    </citation>
    <scope>NUCLEOTIDE SEQUENCE [LARGE SCALE GENOMIC DNA]</scope>
    <source>
        <strain evidence="22">CCM 8904</strain>
    </source>
</reference>
<evidence type="ECO:0000256" key="13">
    <source>
        <dbReference type="ARBA" id="ARBA00023125"/>
    </source>
</evidence>
<evidence type="ECO:0000256" key="9">
    <source>
        <dbReference type="ARBA" id="ARBA00022763"/>
    </source>
</evidence>
<keyword evidence="13 17" id="KW-0238">DNA-binding</keyword>
<keyword evidence="9 17" id="KW-0227">DNA damage</keyword>
<evidence type="ECO:0000256" key="8">
    <source>
        <dbReference type="ARBA" id="ARBA00022722"/>
    </source>
</evidence>
<evidence type="ECO:0000259" key="20">
    <source>
        <dbReference type="SMART" id="SM00482"/>
    </source>
</evidence>
<feature type="domain" description="3'-5' exonuclease" evidence="18">
    <location>
        <begin position="304"/>
        <end position="475"/>
    </location>
</feature>
<keyword evidence="14 17" id="KW-0234">DNA repair</keyword>
<dbReference type="InterPro" id="IPR036397">
    <property type="entry name" value="RNaseH_sf"/>
</dbReference>
<sequence>MADDKHLLLIDGNSVAFRAFFALHSQINTFVNHNGLHTNAIYAFNTMLDIVLKTFEPSHVLVAFDAGKTTFRTAKFDDYKGQRDKTPSELSEQLPRLRDLLAAYGICSYELVNYEADDIIGTLAQEAAAKGFTVDIVTGDRDLTQLATAAVTVNVTVKGVNQLEAYTPAHVAEKLELTPQQIIDMKGLAGDTSDNYPGVTKVGEKTAIKLLKQFDSVEGIYENLDQLKPSKMKEHLIEDREQAFLSKDLATIRQDAPLTIGLADLVYQGRDVAALRDFYTEMDFNSFLNKLADPATEKARAAIEFQSLTAADVPAILASFTGPVTFYLEMLATNYHTAPFAGFVIGQKGQWYVSTDVDLLKLPAFAKFLADPQQAKLVFDVKRTYVGLDRLGLTLAGTSFDLLLVSYLLNPNDSGNDLGKIAQLHQYREVATDEEVYGKGAKRALPEDLQVLFQHLAQKAQAIEQLQPQLDQQLEENEQDGLFTEMELPLAIVLAQMEIAGIRVDPARLNTLRKNFAERIATLTKKIYAEADEEFNINSSKQLGEILFEKMNLPVIKKTKTGYSTAVGVLEQLKSVAPIASDVLDYRGLTKLQSTYVDGLLKVIHPDDGKIHTTYLQTLTATGRLSSIDPNLQNIPVRDEDGRQIRQAFVPREAGWQIFAADYSQIELRVLAHISHDKNLQAAFSEGADIHASTAMRIFGLASAAEVTPNMRRQAKAVNFGIVYGISDYGLSQNLGITRKQAQAYIDSYFHEYPNVKQYMEDIVTAAKKYGYVETLFHRRRYLPDIHSKNFNLRSFAERTAMNTPIQGSAADIIKVAMLNMQKALQAHELQATMLLQVHDELIFEAPAAEIATLEQLVPQVMDAAVKLEVPMKVGYGSGPTWYDVKKG</sequence>
<name>A0ABW1RCS2_9LACO</name>
<dbReference type="InterPro" id="IPR002298">
    <property type="entry name" value="DNA_polymerase_A"/>
</dbReference>
<evidence type="ECO:0000256" key="5">
    <source>
        <dbReference type="ARBA" id="ARBA00022679"/>
    </source>
</evidence>
<keyword evidence="8" id="KW-0540">Nuclease</keyword>
<comment type="caution">
    <text evidence="21">The sequence shown here is derived from an EMBL/GenBank/DDBJ whole genome shotgun (WGS) entry which is preliminary data.</text>
</comment>
<dbReference type="InterPro" id="IPR019760">
    <property type="entry name" value="DNA-dir_DNA_pol_A_CS"/>
</dbReference>
<evidence type="ECO:0000256" key="2">
    <source>
        <dbReference type="ARBA" id="ARBA00011541"/>
    </source>
</evidence>
<dbReference type="InterPro" id="IPR002421">
    <property type="entry name" value="5-3_exonuclease"/>
</dbReference>
<keyword evidence="10" id="KW-0378">Hydrolase</keyword>
<dbReference type="GO" id="GO:0003887">
    <property type="term" value="F:DNA-directed DNA polymerase activity"/>
    <property type="evidence" value="ECO:0007669"/>
    <property type="project" value="UniProtKB-EC"/>
</dbReference>
<feature type="domain" description="DNA-directed DNA polymerase family A palm" evidence="20">
    <location>
        <begin position="642"/>
        <end position="850"/>
    </location>
</feature>
<comment type="similarity">
    <text evidence="1 17">Belongs to the DNA polymerase type-A family.</text>
</comment>
<dbReference type="RefSeq" id="WP_125551509.1">
    <property type="nucleotide sequence ID" value="NZ_JBHSSL010000050.1"/>
</dbReference>